<protein>
    <submittedName>
        <fullName evidence="2">Uncharacterized protein</fullName>
    </submittedName>
</protein>
<feature type="compositionally biased region" description="Low complexity" evidence="1">
    <location>
        <begin position="25"/>
        <end position="35"/>
    </location>
</feature>
<reference evidence="2" key="1">
    <citation type="submission" date="2018-10" db="EMBL/GenBank/DDBJ databases">
        <title>Population genomic analysis revealed the cold adaptation of white poplar.</title>
        <authorList>
            <person name="Liu Y.-J."/>
        </authorList>
    </citation>
    <scope>NUCLEOTIDE SEQUENCE [LARGE SCALE GENOMIC DNA]</scope>
    <source>
        <strain evidence="2">PAL-ZL1</strain>
    </source>
</reference>
<name>A0A4U5PLU8_POPAL</name>
<accession>A0A4U5PLU8</accession>
<proteinExistence type="predicted"/>
<dbReference type="EMBL" id="RCHU01000695">
    <property type="protein sequence ID" value="TKR98092.1"/>
    <property type="molecule type" value="Genomic_DNA"/>
</dbReference>
<gene>
    <name evidence="2" type="ORF">D5086_0000206400</name>
</gene>
<comment type="caution">
    <text evidence="2">The sequence shown here is derived from an EMBL/GenBank/DDBJ whole genome shotgun (WGS) entry which is preliminary data.</text>
</comment>
<evidence type="ECO:0000313" key="2">
    <source>
        <dbReference type="EMBL" id="TKR98092.1"/>
    </source>
</evidence>
<dbReference type="AlphaFoldDB" id="A0A4U5PLU8"/>
<evidence type="ECO:0000256" key="1">
    <source>
        <dbReference type="SAM" id="MobiDB-lite"/>
    </source>
</evidence>
<feature type="region of interest" description="Disordered" evidence="1">
    <location>
        <begin position="16"/>
        <end position="36"/>
    </location>
</feature>
<organism evidence="2">
    <name type="scientific">Populus alba</name>
    <name type="common">White poplar</name>
    <dbReference type="NCBI Taxonomy" id="43335"/>
    <lineage>
        <taxon>Eukaryota</taxon>
        <taxon>Viridiplantae</taxon>
        <taxon>Streptophyta</taxon>
        <taxon>Embryophyta</taxon>
        <taxon>Tracheophyta</taxon>
        <taxon>Spermatophyta</taxon>
        <taxon>Magnoliopsida</taxon>
        <taxon>eudicotyledons</taxon>
        <taxon>Gunneridae</taxon>
        <taxon>Pentapetalae</taxon>
        <taxon>rosids</taxon>
        <taxon>fabids</taxon>
        <taxon>Malpighiales</taxon>
        <taxon>Salicaceae</taxon>
        <taxon>Saliceae</taxon>
        <taxon>Populus</taxon>
    </lineage>
</organism>
<sequence length="135" mass="14777">MTVFFPIRAPVTIDDFQSDGYKTNSSESNISGSSSVDNEFVSSFQTILGDRDEESLVLAKEEKESSVTDEFVSVIELDNVNSNGARLIAQLSMDNDEFYEVAGDEGVMSGVEDGRLSDVVNVPSFGVQEREDTML</sequence>